<dbReference type="EMBL" id="GAIX01009199">
    <property type="protein sequence ID" value="JAA83361.1"/>
    <property type="molecule type" value="Transcribed_RNA"/>
</dbReference>
<dbReference type="AlphaFoldDB" id="S4NX70"/>
<evidence type="ECO:0000313" key="1">
    <source>
        <dbReference type="EMBL" id="JAA83361.1"/>
    </source>
</evidence>
<reference evidence="1" key="2">
    <citation type="submission" date="2013-05" db="EMBL/GenBank/DDBJ databases">
        <authorList>
            <person name="Carter J.-M."/>
            <person name="Baker S.C."/>
            <person name="Pink R."/>
            <person name="Carter D.R.F."/>
            <person name="Collins A."/>
            <person name="Tomlin J."/>
            <person name="Gibbs M."/>
            <person name="Breuker C.J."/>
        </authorList>
    </citation>
    <scope>NUCLEOTIDE SEQUENCE</scope>
    <source>
        <tissue evidence="1">Ovary</tissue>
    </source>
</reference>
<accession>S4NX70</accession>
<feature type="non-terminal residue" evidence="1">
    <location>
        <position position="1"/>
    </location>
</feature>
<protein>
    <submittedName>
        <fullName evidence="1">Uncharacterized protein</fullName>
    </submittedName>
</protein>
<sequence length="71" mass="7599">GRCASGCDQCRVHAVDAFAACARVPTHVPNPARSDRRLHLSNQYSLVLSLNAPRGISHLFGRSAGVSLIIM</sequence>
<name>S4NX70_9NEOP</name>
<proteinExistence type="predicted"/>
<organism evidence="1">
    <name type="scientific">Pararge aegeria</name>
    <name type="common">speckled wood butterfly</name>
    <dbReference type="NCBI Taxonomy" id="116150"/>
    <lineage>
        <taxon>Eukaryota</taxon>
        <taxon>Metazoa</taxon>
        <taxon>Ecdysozoa</taxon>
        <taxon>Arthropoda</taxon>
        <taxon>Hexapoda</taxon>
        <taxon>Insecta</taxon>
        <taxon>Pterygota</taxon>
        <taxon>Neoptera</taxon>
        <taxon>Endopterygota</taxon>
        <taxon>Lepidoptera</taxon>
        <taxon>Glossata</taxon>
        <taxon>Ditrysia</taxon>
        <taxon>Papilionoidea</taxon>
        <taxon>Nymphalidae</taxon>
        <taxon>Satyrinae</taxon>
        <taxon>Satyrini</taxon>
        <taxon>Parargina</taxon>
        <taxon>Pararge</taxon>
    </lineage>
</organism>
<reference evidence="1" key="1">
    <citation type="journal article" date="2013" name="BMC Genomics">
        <title>Unscrambling butterfly oogenesis.</title>
        <authorList>
            <person name="Carter J.M."/>
            <person name="Baker S.C."/>
            <person name="Pink R."/>
            <person name="Carter D.R."/>
            <person name="Collins A."/>
            <person name="Tomlin J."/>
            <person name="Gibbs M."/>
            <person name="Breuker C.J."/>
        </authorList>
    </citation>
    <scope>NUCLEOTIDE SEQUENCE</scope>
    <source>
        <tissue evidence="1">Ovary</tissue>
    </source>
</reference>